<proteinExistence type="predicted"/>
<evidence type="ECO:0000313" key="5">
    <source>
        <dbReference type="Proteomes" id="UP000220290"/>
    </source>
</evidence>
<dbReference type="EMBL" id="KX349231">
    <property type="protein sequence ID" value="AON98759.1"/>
    <property type="molecule type" value="Genomic_DNA"/>
</dbReference>
<dbReference type="Proteomes" id="UP000220290">
    <property type="component" value="Segment"/>
</dbReference>
<gene>
    <name evidence="1" type="ORF">LIS061010_174</name>
    <name evidence="2" type="ORF">LIS121010_173</name>
    <name evidence="3" type="ORF">W2020709_173</name>
</gene>
<evidence type="ECO:0008006" key="6">
    <source>
        <dbReference type="Google" id="ProtNLM"/>
    </source>
</evidence>
<dbReference type="EMBL" id="KX349280">
    <property type="protein sequence ID" value="AOO09249.1"/>
    <property type="molecule type" value="Genomic_DNA"/>
</dbReference>
<name>A0A1D7RDE1_9CAUD</name>
<sequence>MLSLWIHLVAFFQVVVMNCVQPVNWKYCYRVDQWLIPDIVEGYQLWSGQKKIYQNEKDYLNSLDDSIE</sequence>
<organism evidence="2 5">
    <name type="scientific">Synechococcus phage S-RIM2</name>
    <dbReference type="NCBI Taxonomy" id="687800"/>
    <lineage>
        <taxon>Viruses</taxon>
        <taxon>Duplodnaviria</taxon>
        <taxon>Heunggongvirae</taxon>
        <taxon>Uroviricota</taxon>
        <taxon>Caudoviricetes</taxon>
        <taxon>Pantevenvirales</taxon>
        <taxon>Kyanoviridae</taxon>
        <taxon>Nerrivikvirus</taxon>
        <taxon>Nerrivikvirus srim2</taxon>
    </lineage>
</organism>
<dbReference type="Proteomes" id="UP000219792">
    <property type="component" value="Segment"/>
</dbReference>
<reference evidence="4 5" key="1">
    <citation type="journal article" date="2016" name="Environ. Microbiol.">
        <title>Genomic diversification of marine cyanophages into stable ecotypes.</title>
        <authorList>
            <person name="Marston M.F."/>
            <person name="Martiny J.B."/>
        </authorList>
    </citation>
    <scope>NUCLEOTIDE SEQUENCE [LARGE SCALE GENOMIC DNA]</scope>
    <source>
        <strain evidence="1">LIS_06_1010</strain>
        <strain evidence="2">LIS_12_1010</strain>
        <strain evidence="3">W2_02_0709</strain>
    </source>
</reference>
<protein>
    <recommendedName>
        <fullName evidence="6">Gp181</fullName>
    </recommendedName>
</protein>
<accession>A0A1D7RDE1</accession>
<evidence type="ECO:0000313" key="3">
    <source>
        <dbReference type="EMBL" id="AOO09249.1"/>
    </source>
</evidence>
<evidence type="ECO:0000313" key="2">
    <source>
        <dbReference type="EMBL" id="AON99402.1"/>
    </source>
</evidence>
<dbReference type="EMBL" id="KX349234">
    <property type="protein sequence ID" value="AON99402.1"/>
    <property type="molecule type" value="Genomic_DNA"/>
</dbReference>
<evidence type="ECO:0000313" key="1">
    <source>
        <dbReference type="EMBL" id="AON98759.1"/>
    </source>
</evidence>
<dbReference type="Proteomes" id="UP000220745">
    <property type="component" value="Segment"/>
</dbReference>
<evidence type="ECO:0000313" key="4">
    <source>
        <dbReference type="Proteomes" id="UP000219792"/>
    </source>
</evidence>